<name>A0E8N6_PARTE</name>
<evidence type="ECO:0000313" key="3">
    <source>
        <dbReference type="Proteomes" id="UP000000600"/>
    </source>
</evidence>
<organism evidence="2 3">
    <name type="scientific">Paramecium tetraurelia</name>
    <dbReference type="NCBI Taxonomy" id="5888"/>
    <lineage>
        <taxon>Eukaryota</taxon>
        <taxon>Sar</taxon>
        <taxon>Alveolata</taxon>
        <taxon>Ciliophora</taxon>
        <taxon>Intramacronucleata</taxon>
        <taxon>Oligohymenophorea</taxon>
        <taxon>Peniculida</taxon>
        <taxon>Parameciidae</taxon>
        <taxon>Paramecium</taxon>
    </lineage>
</organism>
<gene>
    <name evidence="2" type="ORF">GSPATT00024382001</name>
</gene>
<dbReference type="EMBL" id="CT868664">
    <property type="protein sequence ID" value="CAK91653.1"/>
    <property type="molecule type" value="Genomic_DNA"/>
</dbReference>
<dbReference type="OMA" id="IITHRQE"/>
<dbReference type="InParanoid" id="A0E8N6"/>
<evidence type="ECO:0000313" key="2">
    <source>
        <dbReference type="EMBL" id="CAK91653.1"/>
    </source>
</evidence>
<keyword evidence="3" id="KW-1185">Reference proteome</keyword>
<keyword evidence="1" id="KW-0812">Transmembrane</keyword>
<keyword evidence="1" id="KW-0472">Membrane</keyword>
<proteinExistence type="predicted"/>
<dbReference type="PANTHER" id="PTHR31398:SF0">
    <property type="entry name" value="MEIOTIC NUCLEAR DIVISION PROTEIN 1 HOMOLOG"/>
    <property type="match status" value="1"/>
</dbReference>
<keyword evidence="1" id="KW-1133">Transmembrane helix</keyword>
<accession>A0E8N6</accession>
<dbReference type="GeneID" id="5044835"/>
<protein>
    <recommendedName>
        <fullName evidence="4">Transmembrane protein</fullName>
    </recommendedName>
</protein>
<dbReference type="OrthoDB" id="296869at2759"/>
<dbReference type="AlphaFoldDB" id="A0E8N6"/>
<dbReference type="GO" id="GO:0007131">
    <property type="term" value="P:reciprocal meiotic recombination"/>
    <property type="evidence" value="ECO:0000318"/>
    <property type="project" value="GO_Central"/>
</dbReference>
<dbReference type="HOGENOM" id="CLU_007792_1_0_1"/>
<reference evidence="2 3" key="1">
    <citation type="journal article" date="2006" name="Nature">
        <title>Global trends of whole-genome duplications revealed by the ciliate Paramecium tetraurelia.</title>
        <authorList>
            <consortium name="Genoscope"/>
            <person name="Aury J.-M."/>
            <person name="Jaillon O."/>
            <person name="Duret L."/>
            <person name="Noel B."/>
            <person name="Jubin C."/>
            <person name="Porcel B.M."/>
            <person name="Segurens B."/>
            <person name="Daubin V."/>
            <person name="Anthouard V."/>
            <person name="Aiach N."/>
            <person name="Arnaiz O."/>
            <person name="Billaut A."/>
            <person name="Beisson J."/>
            <person name="Blanc I."/>
            <person name="Bouhouche K."/>
            <person name="Camara F."/>
            <person name="Duharcourt S."/>
            <person name="Guigo R."/>
            <person name="Gogendeau D."/>
            <person name="Katinka M."/>
            <person name="Keller A.-M."/>
            <person name="Kissmehl R."/>
            <person name="Klotz C."/>
            <person name="Koll F."/>
            <person name="Le Moue A."/>
            <person name="Lepere C."/>
            <person name="Malinsky S."/>
            <person name="Nowacki M."/>
            <person name="Nowak J.K."/>
            <person name="Plattner H."/>
            <person name="Poulain J."/>
            <person name="Ruiz F."/>
            <person name="Serrano V."/>
            <person name="Zagulski M."/>
            <person name="Dessen P."/>
            <person name="Betermier M."/>
            <person name="Weissenbach J."/>
            <person name="Scarpelli C."/>
            <person name="Schachter V."/>
            <person name="Sperling L."/>
            <person name="Meyer E."/>
            <person name="Cohen J."/>
            <person name="Wincker P."/>
        </authorList>
    </citation>
    <scope>NUCLEOTIDE SEQUENCE [LARGE SCALE GENOMIC DNA]</scope>
    <source>
        <strain evidence="2 3">Stock d4-2</strain>
    </source>
</reference>
<evidence type="ECO:0000256" key="1">
    <source>
        <dbReference type="SAM" id="Phobius"/>
    </source>
</evidence>
<feature type="transmembrane region" description="Helical" evidence="1">
    <location>
        <begin position="330"/>
        <end position="349"/>
    </location>
</feature>
<evidence type="ECO:0008006" key="4">
    <source>
        <dbReference type="Google" id="ProtNLM"/>
    </source>
</evidence>
<feature type="transmembrane region" description="Helical" evidence="1">
    <location>
        <begin position="30"/>
        <end position="50"/>
    </location>
</feature>
<sequence length="691" mass="81153">MMMKKSSEFFKKVDIFGQNIQLNFNGENQYQTAVGGLFSLAIIAVIGFFFQQNIVNFLNRDVINLNTQTIFDSNPDRIELNDNNYMFAIAVEQPKFNTQPFFNLTLRQRRYIRSSDGTLNKTDNFIDLIPCTEDRFQNIFQNQNFTPQFSSLNLQEWLCPQHNYSIILSGGYTSDLFEFVKIAVSDCSNNTASNSMLTWKPECASSQTRDKYLQSERSFRIKMYMTNNVINPLQVQNMSQVFLDDESFFSFLIQTGTETDVFYQKYNITTDDNIFPYLKDLQENVFNVKKAGDFKTSTVQNNGQQYSAIYMRRSPYTYVIRRDFQDIADLLSYLGGFANIVALIFGVLIKSYNKSRFMIDLANQIYDFPIKNDSQAETQQRREIKKTIARAKSRTIIINKHQEQPQDQELQSQLQSPKYTQNQKLILNDTTKREDQFTSKQDEIYPAKTELIITHRQEEQRLFQQEQEQIIKQLGISDRKSYLTQQIQKILSRSKPILFNYKYILSSIFCSKLFTDRNSLLLQKAIKKINKDLDLCVIIDKVKEINVLKELLLTQDQLMLFDFAPKQVINSYEEEQCMTRSLVRRTLDSVRTNSTQLECYHQDESLNAYYKLFQAYDHIHQSLQQSNKINEKLIEKLGQEVRDIFEVSHFIQWEKNQIKMDKEEVQCDSVNSDPLSINNIEQIKINLKVKQ</sequence>
<dbReference type="KEGG" id="ptm:GSPATT00024382001"/>
<dbReference type="eggNOG" id="ENOG502SJ6P">
    <property type="taxonomic scope" value="Eukaryota"/>
</dbReference>
<dbReference type="RefSeq" id="XP_001459050.1">
    <property type="nucleotide sequence ID" value="XM_001459013.1"/>
</dbReference>
<dbReference type="PANTHER" id="PTHR31398">
    <property type="entry name" value="MEIOTIC NUCLEAR DIVISION PROTEIN 1 HOMOLOG"/>
    <property type="match status" value="1"/>
</dbReference>
<dbReference type="Proteomes" id="UP000000600">
    <property type="component" value="Unassembled WGS sequence"/>
</dbReference>